<dbReference type="EMBL" id="UINC01206495">
    <property type="protein sequence ID" value="SVE28150.1"/>
    <property type="molecule type" value="Genomic_DNA"/>
</dbReference>
<organism evidence="1">
    <name type="scientific">marine metagenome</name>
    <dbReference type="NCBI Taxonomy" id="408172"/>
    <lineage>
        <taxon>unclassified sequences</taxon>
        <taxon>metagenomes</taxon>
        <taxon>ecological metagenomes</taxon>
    </lineage>
</organism>
<name>A0A383C7Y3_9ZZZZ</name>
<accession>A0A383C7Y3</accession>
<dbReference type="AlphaFoldDB" id="A0A383C7Y3"/>
<reference evidence="1" key="1">
    <citation type="submission" date="2018-05" db="EMBL/GenBank/DDBJ databases">
        <authorList>
            <person name="Lanie J.A."/>
            <person name="Ng W.-L."/>
            <person name="Kazmierczak K.M."/>
            <person name="Andrzejewski T.M."/>
            <person name="Davidsen T.M."/>
            <person name="Wayne K.J."/>
            <person name="Tettelin H."/>
            <person name="Glass J.I."/>
            <person name="Rusch D."/>
            <person name="Podicherti R."/>
            <person name="Tsui H.-C.T."/>
            <person name="Winkler M.E."/>
        </authorList>
    </citation>
    <scope>NUCLEOTIDE SEQUENCE</scope>
</reference>
<gene>
    <name evidence="1" type="ORF">METZ01_LOCUS481004</name>
</gene>
<sequence>MDKQIIKAIEELRKRVAGVEYHTGKLPGNFEVDLEEIRKKTIVPKKPDKKNG</sequence>
<proteinExistence type="predicted"/>
<protein>
    <submittedName>
        <fullName evidence="1">Uncharacterized protein</fullName>
    </submittedName>
</protein>
<evidence type="ECO:0000313" key="1">
    <source>
        <dbReference type="EMBL" id="SVE28150.1"/>
    </source>
</evidence>